<evidence type="ECO:0000313" key="2">
    <source>
        <dbReference type="Proteomes" id="UP000026915"/>
    </source>
</evidence>
<sequence length="87" mass="10672">MMYCCPQNHLLCFTFTFLFFLYFPLTIGCCKLIARKQNFLASWKEKYPVGFSDRYFHLTGRNVTCFVQRRDQRWLRLIQKKLIPTRY</sequence>
<dbReference type="HOGENOM" id="CLU_2487915_0_0_1"/>
<keyword evidence="2" id="KW-1185">Reference proteome</keyword>
<reference evidence="1 2" key="1">
    <citation type="journal article" date="2013" name="Genome Biol.">
        <title>The genome sequence of the most widely cultivated cacao type and its use to identify candidate genes regulating pod color.</title>
        <authorList>
            <person name="Motamayor J.C."/>
            <person name="Mockaitis K."/>
            <person name="Schmutz J."/>
            <person name="Haiminen N."/>
            <person name="Iii D.L."/>
            <person name="Cornejo O."/>
            <person name="Findley S.D."/>
            <person name="Zheng P."/>
            <person name="Utro F."/>
            <person name="Royaert S."/>
            <person name="Saski C."/>
            <person name="Jenkins J."/>
            <person name="Podicheti R."/>
            <person name="Zhao M."/>
            <person name="Scheffler B.E."/>
            <person name="Stack J.C."/>
            <person name="Feltus F.A."/>
            <person name="Mustiga G.M."/>
            <person name="Amores F."/>
            <person name="Phillips W."/>
            <person name="Marelli J.P."/>
            <person name="May G.D."/>
            <person name="Shapiro H."/>
            <person name="Ma J."/>
            <person name="Bustamante C.D."/>
            <person name="Schnell R.J."/>
            <person name="Main D."/>
            <person name="Gilbert D."/>
            <person name="Parida L."/>
            <person name="Kuhn D.N."/>
        </authorList>
    </citation>
    <scope>NUCLEOTIDE SEQUENCE [LARGE SCALE GENOMIC DNA]</scope>
    <source>
        <strain evidence="2">cv. Matina 1-6</strain>
    </source>
</reference>
<accession>A0A061GAM6</accession>
<dbReference type="AlphaFoldDB" id="A0A061GAM6"/>
<dbReference type="Gramene" id="EOY24094">
    <property type="protein sequence ID" value="EOY24094"/>
    <property type="gene ID" value="TCM_015792"/>
</dbReference>
<dbReference type="Proteomes" id="UP000026915">
    <property type="component" value="Chromosome 3"/>
</dbReference>
<dbReference type="EMBL" id="CM001881">
    <property type="protein sequence ID" value="EOY24094.1"/>
    <property type="molecule type" value="Genomic_DNA"/>
</dbReference>
<name>A0A061GAM6_THECC</name>
<proteinExistence type="predicted"/>
<gene>
    <name evidence="1" type="ORF">TCM_015792</name>
</gene>
<dbReference type="InParanoid" id="A0A061GAM6"/>
<evidence type="ECO:0000313" key="1">
    <source>
        <dbReference type="EMBL" id="EOY24094.1"/>
    </source>
</evidence>
<protein>
    <submittedName>
        <fullName evidence="1">Uncharacterized protein</fullName>
    </submittedName>
</protein>
<organism evidence="1 2">
    <name type="scientific">Theobroma cacao</name>
    <name type="common">Cacao</name>
    <name type="synonym">Cocoa</name>
    <dbReference type="NCBI Taxonomy" id="3641"/>
    <lineage>
        <taxon>Eukaryota</taxon>
        <taxon>Viridiplantae</taxon>
        <taxon>Streptophyta</taxon>
        <taxon>Embryophyta</taxon>
        <taxon>Tracheophyta</taxon>
        <taxon>Spermatophyta</taxon>
        <taxon>Magnoliopsida</taxon>
        <taxon>eudicotyledons</taxon>
        <taxon>Gunneridae</taxon>
        <taxon>Pentapetalae</taxon>
        <taxon>rosids</taxon>
        <taxon>malvids</taxon>
        <taxon>Malvales</taxon>
        <taxon>Malvaceae</taxon>
        <taxon>Byttnerioideae</taxon>
        <taxon>Theobroma</taxon>
    </lineage>
</organism>